<proteinExistence type="predicted"/>
<dbReference type="VEuPathDB" id="FungiDB:PC110_g22049"/>
<dbReference type="VEuPathDB" id="FungiDB:PC110_g17778"/>
<comment type="caution">
    <text evidence="1">The sequence shown here is derived from an EMBL/GenBank/DDBJ whole genome shotgun (WGS) entry which is preliminary data.</text>
</comment>
<sequence>MKDLYRRRNLPLPPEYGEGMTTLFSGLKCLEAERDQSGDARESGKRPLTYSRYVMLCKSTLAQDDGGFAHLFLATQWSLMCRSKSVETIQTSLLVCADDSVGIVLHKIKTNREGSRPKAPRHLYANPGSPVTCWLTALAFYLACHPHLQPGALFLGSNQKLRFGKALAQCLKCDSDAQRRNSTVHIQFARTWLHSHQVAPLVGLPY</sequence>
<evidence type="ECO:0000313" key="3">
    <source>
        <dbReference type="Proteomes" id="UP000251314"/>
    </source>
</evidence>
<reference evidence="1 3" key="1">
    <citation type="submission" date="2018-01" db="EMBL/GenBank/DDBJ databases">
        <title>Draft genome of the strawberry crown rot pathogen Phytophthora cactorum.</title>
        <authorList>
            <person name="Armitage A.D."/>
            <person name="Lysoe E."/>
            <person name="Nellist C.F."/>
            <person name="Harrison R.J."/>
            <person name="Brurberg M.B."/>
        </authorList>
    </citation>
    <scope>NUCLEOTIDE SEQUENCE [LARGE SCALE GENOMIC DNA]</scope>
    <source>
        <strain evidence="1 3">10300</strain>
    </source>
</reference>
<evidence type="ECO:0000313" key="1">
    <source>
        <dbReference type="EMBL" id="RAW21508.1"/>
    </source>
</evidence>
<dbReference type="EMBL" id="MJFZ01000709">
    <property type="protein sequence ID" value="RAW25808.1"/>
    <property type="molecule type" value="Genomic_DNA"/>
</dbReference>
<accession>A0A329RE60</accession>
<gene>
    <name evidence="2" type="ORF">PC110_g17778</name>
    <name evidence="1" type="ORF">PC110_g22049</name>
</gene>
<keyword evidence="3" id="KW-1185">Reference proteome</keyword>
<organism evidence="1 3">
    <name type="scientific">Phytophthora cactorum</name>
    <dbReference type="NCBI Taxonomy" id="29920"/>
    <lineage>
        <taxon>Eukaryota</taxon>
        <taxon>Sar</taxon>
        <taxon>Stramenopiles</taxon>
        <taxon>Oomycota</taxon>
        <taxon>Peronosporomycetes</taxon>
        <taxon>Peronosporales</taxon>
        <taxon>Peronosporaceae</taxon>
        <taxon>Phytophthora</taxon>
    </lineage>
</organism>
<dbReference type="EMBL" id="MJFZ01001721">
    <property type="protein sequence ID" value="RAW21508.1"/>
    <property type="molecule type" value="Genomic_DNA"/>
</dbReference>
<dbReference type="AlphaFoldDB" id="A0A329RE60"/>
<evidence type="ECO:0000313" key="2">
    <source>
        <dbReference type="EMBL" id="RAW25808.1"/>
    </source>
</evidence>
<protein>
    <submittedName>
        <fullName evidence="1">Uncharacterized protein</fullName>
    </submittedName>
</protein>
<name>A0A329RE60_9STRA</name>
<dbReference type="OrthoDB" id="126849at2759"/>
<dbReference type="Proteomes" id="UP000251314">
    <property type="component" value="Unassembled WGS sequence"/>
</dbReference>